<name>A0ABR3N4B8_9TELE</name>
<gene>
    <name evidence="1" type="ORF">QQF64_030678</name>
</gene>
<evidence type="ECO:0000313" key="2">
    <source>
        <dbReference type="Proteomes" id="UP001558613"/>
    </source>
</evidence>
<dbReference type="Proteomes" id="UP001558613">
    <property type="component" value="Unassembled WGS sequence"/>
</dbReference>
<dbReference type="EMBL" id="JAYMGO010000007">
    <property type="protein sequence ID" value="KAL1271662.1"/>
    <property type="molecule type" value="Genomic_DNA"/>
</dbReference>
<organism evidence="1 2">
    <name type="scientific">Cirrhinus molitorella</name>
    <name type="common">mud carp</name>
    <dbReference type="NCBI Taxonomy" id="172907"/>
    <lineage>
        <taxon>Eukaryota</taxon>
        <taxon>Metazoa</taxon>
        <taxon>Chordata</taxon>
        <taxon>Craniata</taxon>
        <taxon>Vertebrata</taxon>
        <taxon>Euteleostomi</taxon>
        <taxon>Actinopterygii</taxon>
        <taxon>Neopterygii</taxon>
        <taxon>Teleostei</taxon>
        <taxon>Ostariophysi</taxon>
        <taxon>Cypriniformes</taxon>
        <taxon>Cyprinidae</taxon>
        <taxon>Labeoninae</taxon>
        <taxon>Labeonini</taxon>
        <taxon>Cirrhinus</taxon>
    </lineage>
</organism>
<accession>A0ABR3N4B8</accession>
<evidence type="ECO:0000313" key="1">
    <source>
        <dbReference type="EMBL" id="KAL1271662.1"/>
    </source>
</evidence>
<comment type="caution">
    <text evidence="1">The sequence shown here is derived from an EMBL/GenBank/DDBJ whole genome shotgun (WGS) entry which is preliminary data.</text>
</comment>
<sequence>MREEEATSQFDSPCISRVCSFTMAEIWLANLTISLEESINHRSNEMATVPSVSQWRRNIKTQVAVAERMERTEVSFVLYMVVLMCSDGDVGDGFMAFSFPLLLCHQRRADTAWFPLSRFPLAGVQPLCSRGPNGEKDRERETEHLEDGGETDCFVITLKHATVIYPDAAMQFIKNTARI</sequence>
<proteinExistence type="predicted"/>
<reference evidence="1 2" key="1">
    <citation type="submission" date="2023-09" db="EMBL/GenBank/DDBJ databases">
        <authorList>
            <person name="Wang M."/>
        </authorList>
    </citation>
    <scope>NUCLEOTIDE SEQUENCE [LARGE SCALE GENOMIC DNA]</scope>
    <source>
        <strain evidence="1">GT-2023</strain>
        <tissue evidence="1">Liver</tissue>
    </source>
</reference>
<protein>
    <submittedName>
        <fullName evidence="1">Uncharacterized protein</fullName>
    </submittedName>
</protein>
<keyword evidence="2" id="KW-1185">Reference proteome</keyword>